<dbReference type="Pfam" id="PF13276">
    <property type="entry name" value="HTH_21"/>
    <property type="match status" value="1"/>
</dbReference>
<dbReference type="InterPro" id="IPR025948">
    <property type="entry name" value="HTH-like_dom"/>
</dbReference>
<dbReference type="Proteomes" id="UP000188169">
    <property type="component" value="Unassembled WGS sequence"/>
</dbReference>
<gene>
    <name evidence="3" type="ORF">A1019T_02360</name>
</gene>
<evidence type="ECO:0000259" key="1">
    <source>
        <dbReference type="Pfam" id="PF01710"/>
    </source>
</evidence>
<dbReference type="InterPro" id="IPR009057">
    <property type="entry name" value="Homeodomain-like_sf"/>
</dbReference>
<dbReference type="SUPFAM" id="SSF46689">
    <property type="entry name" value="Homeodomain-like"/>
    <property type="match status" value="1"/>
</dbReference>
<proteinExistence type="predicted"/>
<feature type="domain" description="HTH-like" evidence="2">
    <location>
        <begin position="3"/>
        <end position="50"/>
    </location>
</feature>
<dbReference type="Pfam" id="PF01710">
    <property type="entry name" value="HTH_Tnp_IS630"/>
    <property type="match status" value="1"/>
</dbReference>
<dbReference type="EMBL" id="FUGD01000145">
    <property type="protein sequence ID" value="SJM38368.1"/>
    <property type="molecule type" value="Genomic_DNA"/>
</dbReference>
<reference evidence="4" key="1">
    <citation type="submission" date="2017-02" db="EMBL/GenBank/DDBJ databases">
        <authorList>
            <person name="Mornico D."/>
        </authorList>
    </citation>
    <scope>NUCLEOTIDE SEQUENCE [LARGE SCALE GENOMIC DNA]</scope>
</reference>
<evidence type="ECO:0000313" key="4">
    <source>
        <dbReference type="Proteomes" id="UP000188169"/>
    </source>
</evidence>
<evidence type="ECO:0000313" key="3">
    <source>
        <dbReference type="EMBL" id="SJM38368.1"/>
    </source>
</evidence>
<keyword evidence="4" id="KW-1185">Reference proteome</keyword>
<dbReference type="STRING" id="1945520.A1019T_02360"/>
<organism evidence="3 4">
    <name type="scientific">Psychrobacter pasteurii</name>
    <dbReference type="NCBI Taxonomy" id="1945520"/>
    <lineage>
        <taxon>Bacteria</taxon>
        <taxon>Pseudomonadati</taxon>
        <taxon>Pseudomonadota</taxon>
        <taxon>Gammaproteobacteria</taxon>
        <taxon>Moraxellales</taxon>
        <taxon>Moraxellaceae</taxon>
        <taxon>Psychrobacter</taxon>
    </lineage>
</organism>
<sequence length="194" mass="23211">MNLLDQQYTKTPFYGVKRMTAYLRQLGYQVGEKRVRRLLRQMGLDAIYQHPNTSKPNSENQVYPYLLRHVPISRCNQVWSTDIVKSHKKYYTIKMAYSQDYRQLALQKLEEGYSIRETAEYFKISTRTLQTWKKSPERKRRVFKPLKIDTELLLKDIEDYPDAYQYERAQRLKCSTSGICTALKRLGITQKKRH</sequence>
<dbReference type="InterPro" id="IPR002622">
    <property type="entry name" value="Transposase_14"/>
</dbReference>
<feature type="domain" description="Transposase Synechocystis PCC 6803" evidence="1">
    <location>
        <begin position="95"/>
        <end position="193"/>
    </location>
</feature>
<evidence type="ECO:0000259" key="2">
    <source>
        <dbReference type="Pfam" id="PF13276"/>
    </source>
</evidence>
<accession>A0A1R4EIR2</accession>
<name>A0A1R4EIR2_9GAMM</name>
<protein>
    <submittedName>
        <fullName evidence="3">Transposase</fullName>
    </submittedName>
</protein>
<dbReference type="AlphaFoldDB" id="A0A1R4EIR2"/>